<evidence type="ECO:0000256" key="2">
    <source>
        <dbReference type="ARBA" id="ARBA00023157"/>
    </source>
</evidence>
<dbReference type="SUPFAM" id="SSF48726">
    <property type="entry name" value="Immunoglobulin"/>
    <property type="match status" value="6"/>
</dbReference>
<accession>A0A0N4U3M9</accession>
<feature type="domain" description="Fibronectin type-III" evidence="4">
    <location>
        <begin position="864"/>
        <end position="957"/>
    </location>
</feature>
<dbReference type="CDD" id="cd00063">
    <property type="entry name" value="FN3"/>
    <property type="match status" value="5"/>
</dbReference>
<evidence type="ECO:0000313" key="7">
    <source>
        <dbReference type="Proteomes" id="UP000274756"/>
    </source>
</evidence>
<reference evidence="8" key="1">
    <citation type="submission" date="2016-04" db="UniProtKB">
        <authorList>
            <consortium name="WormBaseParasite"/>
        </authorList>
    </citation>
    <scope>IDENTIFICATION</scope>
</reference>
<dbReference type="FunFam" id="2.60.40.10:FF:000035">
    <property type="entry name" value="Contactin 1"/>
    <property type="match status" value="1"/>
</dbReference>
<keyword evidence="2" id="KW-1015">Disulfide bond</keyword>
<dbReference type="SMART" id="SM00408">
    <property type="entry name" value="IGc2"/>
    <property type="match status" value="4"/>
</dbReference>
<dbReference type="Pfam" id="PF07679">
    <property type="entry name" value="I-set"/>
    <property type="match status" value="3"/>
</dbReference>
<feature type="domain" description="Fibronectin type-III" evidence="4">
    <location>
        <begin position="580"/>
        <end position="680"/>
    </location>
</feature>
<dbReference type="InterPro" id="IPR003599">
    <property type="entry name" value="Ig_sub"/>
</dbReference>
<feature type="domain" description="Ig-like" evidence="3">
    <location>
        <begin position="195"/>
        <end position="281"/>
    </location>
</feature>
<dbReference type="SMART" id="SM00409">
    <property type="entry name" value="IG"/>
    <property type="match status" value="6"/>
</dbReference>
<dbReference type="Pfam" id="PF00041">
    <property type="entry name" value="fn3"/>
    <property type="match status" value="3"/>
</dbReference>
<dbReference type="OrthoDB" id="6244967at2759"/>
<evidence type="ECO:0000313" key="5">
    <source>
        <dbReference type="EMBL" id="VDN55726.1"/>
    </source>
</evidence>
<dbReference type="InterPro" id="IPR013783">
    <property type="entry name" value="Ig-like_fold"/>
</dbReference>
<dbReference type="FunFam" id="2.60.40.10:FF:002544">
    <property type="entry name" value="L1 CAM ADhesion molecule homolog"/>
    <property type="match status" value="1"/>
</dbReference>
<dbReference type="GO" id="GO:0098609">
    <property type="term" value="P:cell-cell adhesion"/>
    <property type="evidence" value="ECO:0007669"/>
    <property type="project" value="TreeGrafter"/>
</dbReference>
<feature type="domain" description="Ig-like" evidence="3">
    <location>
        <begin position="98"/>
        <end position="193"/>
    </location>
</feature>
<feature type="domain" description="Ig-like" evidence="3">
    <location>
        <begin position="485"/>
        <end position="574"/>
    </location>
</feature>
<dbReference type="InterPro" id="IPR036179">
    <property type="entry name" value="Ig-like_dom_sf"/>
</dbReference>
<organism evidence="6 8">
    <name type="scientific">Dracunculus medinensis</name>
    <name type="common">Guinea worm</name>
    <dbReference type="NCBI Taxonomy" id="318479"/>
    <lineage>
        <taxon>Eukaryota</taxon>
        <taxon>Metazoa</taxon>
        <taxon>Ecdysozoa</taxon>
        <taxon>Nematoda</taxon>
        <taxon>Chromadorea</taxon>
        <taxon>Rhabditida</taxon>
        <taxon>Spirurina</taxon>
        <taxon>Dracunculoidea</taxon>
        <taxon>Dracunculidae</taxon>
        <taxon>Dracunculus</taxon>
    </lineage>
</organism>
<evidence type="ECO:0000256" key="1">
    <source>
        <dbReference type="ARBA" id="ARBA00022737"/>
    </source>
</evidence>
<dbReference type="GO" id="GO:0007411">
    <property type="term" value="P:axon guidance"/>
    <property type="evidence" value="ECO:0007669"/>
    <property type="project" value="TreeGrafter"/>
</dbReference>
<dbReference type="GO" id="GO:0030424">
    <property type="term" value="C:axon"/>
    <property type="evidence" value="ECO:0007669"/>
    <property type="project" value="TreeGrafter"/>
</dbReference>
<dbReference type="PANTHER" id="PTHR44170">
    <property type="entry name" value="PROTEIN SIDEKICK"/>
    <property type="match status" value="1"/>
</dbReference>
<dbReference type="InterPro" id="IPR036116">
    <property type="entry name" value="FN3_sf"/>
</dbReference>
<dbReference type="WBParaSite" id="DME_0000133901-mRNA-1">
    <property type="protein sequence ID" value="DME_0000133901-mRNA-1"/>
    <property type="gene ID" value="DME_0000133901"/>
</dbReference>
<dbReference type="AlphaFoldDB" id="A0A0N4U3M9"/>
<keyword evidence="7" id="KW-1185">Reference proteome</keyword>
<dbReference type="InterPro" id="IPR003961">
    <property type="entry name" value="FN3_dom"/>
</dbReference>
<sequence>MITFTNRFFLSIGPPKFEYQSDDEVWFQWQKFRFFWLKDGKKLKIDGKRIVWQKPAQSGTIIFTDANLDDQGYYQCFVSNLFGTAVSNKIHVRMGVLEHFVLRPPKKLIIEEGKSLTIPCIAPHGTPPPTVFWLYRDALQTSVIETIRRNHITVDEEGIAVELHDGRANLIYQCAVSSLVLHGEYRTGAAGVAIHKLYFSPEKVNIKAGSRLKLMCIFGGRPMPTIAWSKLDGELPKKRMKDLMSPESDYGKSLIIDNVHPEDAGTYECRSQHLFHQMQVTVTAAPFWEFGPPEDIDQPEEKTVEIRCLASGAPTPIIQWFMNGKPLHEIPDNDRRLILDNGRVLRIHKLDHDIDTGVYQCNASNPFGYVYANAFVNVRAYAPRFKMADKRIWKIVRKSTVEMPCDVDAAPEAIIRWVDANDQSIAVIPGKIQVKQRELDHLQLYKNNTLRIIQVNSADEGLYYCNVSNKYGINRAFNKLQVFDPTHFVRVPAPKKLTVNAYENIELFCEAVIDPRLNSEYKWLHNGEIIEESEHFKFKNFSLVIENARGWHAGEIECIVTTDVDVKTSGMHLTVQGNYVPASPIVTDVNCNERRATIKWRRPNDHGDRITQFVVQMHTDFEEGKWETVLEEYNVFVDFYQADITLSPWVNYTFRVIAKNSHGEGEPGYKPRAICNTKESFPYMNPTHVRAEGTQPDNLVIYWKPMDKYDWNGPDLQYIVRYRLNEQGAKWEEARIEDPLANHTIIREQPTFREYTVQVEAINRVGISITEPVSVIGFSGEDGNMALVEWKHVERSTVRGHFKGYLIEYWKSDGDMFSEKLNVENDKNSVVLKNLAPISNYTAKIHTINARYKSEAPSVIIFLTPEGCKARAVGSNTMFITWEKPRQANGNIRGYFLTFENLHAETIEETYVLNRQMYYLHEEAEPDTGYKISVWAETYGGEGPKVVRPVRTWPLRDLDPPVLKVEATSPTTLAIEWIPFNESEWGISGPTFFVNFTSTVQFIVIMRFYFMLSEEDIWSQSEHINLPFTEIILRNLEEDTLYRIRGIAKEKERQSISDEIKVRSLRRVTITHLSQGSLISKFYGIIS</sequence>
<dbReference type="Pfam" id="PF13927">
    <property type="entry name" value="Ig_3"/>
    <property type="match status" value="1"/>
</dbReference>
<evidence type="ECO:0000259" key="3">
    <source>
        <dbReference type="PROSITE" id="PS50835"/>
    </source>
</evidence>
<dbReference type="SUPFAM" id="SSF49265">
    <property type="entry name" value="Fibronectin type III"/>
    <property type="match status" value="2"/>
</dbReference>
<dbReference type="STRING" id="318479.A0A0N4U3M9"/>
<feature type="domain" description="Fibronectin type-III" evidence="4">
    <location>
        <begin position="685"/>
        <end position="782"/>
    </location>
</feature>
<evidence type="ECO:0000313" key="6">
    <source>
        <dbReference type="Proteomes" id="UP000038040"/>
    </source>
</evidence>
<feature type="domain" description="Ig-like" evidence="3">
    <location>
        <begin position="286"/>
        <end position="377"/>
    </location>
</feature>
<gene>
    <name evidence="5" type="ORF">DME_LOCUS5699</name>
</gene>
<keyword evidence="1" id="KW-0677">Repeat</keyword>
<feature type="domain" description="Ig-like" evidence="3">
    <location>
        <begin position="383"/>
        <end position="481"/>
    </location>
</feature>
<evidence type="ECO:0000259" key="4">
    <source>
        <dbReference type="PROSITE" id="PS50853"/>
    </source>
</evidence>
<dbReference type="Proteomes" id="UP000038040">
    <property type="component" value="Unplaced"/>
</dbReference>
<reference evidence="5 7" key="2">
    <citation type="submission" date="2018-11" db="EMBL/GenBank/DDBJ databases">
        <authorList>
            <consortium name="Pathogen Informatics"/>
        </authorList>
    </citation>
    <scope>NUCLEOTIDE SEQUENCE [LARGE SCALE GENOMIC DNA]</scope>
</reference>
<dbReference type="PROSITE" id="PS50835">
    <property type="entry name" value="IG_LIKE"/>
    <property type="match status" value="6"/>
</dbReference>
<dbReference type="PROSITE" id="PS50853">
    <property type="entry name" value="FN3"/>
    <property type="match status" value="3"/>
</dbReference>
<feature type="domain" description="Ig-like" evidence="3">
    <location>
        <begin position="36"/>
        <end position="93"/>
    </location>
</feature>
<dbReference type="GO" id="GO:0005886">
    <property type="term" value="C:plasma membrane"/>
    <property type="evidence" value="ECO:0007669"/>
    <property type="project" value="TreeGrafter"/>
</dbReference>
<evidence type="ECO:0000313" key="8">
    <source>
        <dbReference type="WBParaSite" id="DME_0000133901-mRNA-1"/>
    </source>
</evidence>
<proteinExistence type="predicted"/>
<dbReference type="PANTHER" id="PTHR44170:SF6">
    <property type="entry name" value="CONTACTIN"/>
    <property type="match status" value="1"/>
</dbReference>
<dbReference type="InterPro" id="IPR013098">
    <property type="entry name" value="Ig_I-set"/>
</dbReference>
<dbReference type="EMBL" id="UYYG01001153">
    <property type="protein sequence ID" value="VDN55726.1"/>
    <property type="molecule type" value="Genomic_DNA"/>
</dbReference>
<dbReference type="Proteomes" id="UP000274756">
    <property type="component" value="Unassembled WGS sequence"/>
</dbReference>
<dbReference type="SMART" id="SM00060">
    <property type="entry name" value="FN3"/>
    <property type="match status" value="5"/>
</dbReference>
<dbReference type="Gene3D" id="2.60.40.10">
    <property type="entry name" value="Immunoglobulins"/>
    <property type="match status" value="10"/>
</dbReference>
<name>A0A0N4U3M9_DRAME</name>
<dbReference type="InterPro" id="IPR003598">
    <property type="entry name" value="Ig_sub2"/>
</dbReference>
<protein>
    <submittedName>
        <fullName evidence="8">Neuroglian</fullName>
    </submittedName>
</protein>
<dbReference type="InterPro" id="IPR007110">
    <property type="entry name" value="Ig-like_dom"/>
</dbReference>